<dbReference type="STRING" id="1618738.UV76_C0007G0014"/>
<accession>A0A0G1DSC1</accession>
<sequence length="70" mass="7569">MSERGVLANRLVGKKLVGVEVGGSSSSLTHHDSGELCLIFEGGEKITITVHGFNSPFLRVEFADYVTLDF</sequence>
<dbReference type="AlphaFoldDB" id="A0A0G1DSC1"/>
<dbReference type="EMBL" id="LCFS01000007">
    <property type="protein sequence ID" value="KKT00806.1"/>
    <property type="molecule type" value="Genomic_DNA"/>
</dbReference>
<reference evidence="1 2" key="1">
    <citation type="journal article" date="2015" name="Nature">
        <title>rRNA introns, odd ribosomes, and small enigmatic genomes across a large radiation of phyla.</title>
        <authorList>
            <person name="Brown C.T."/>
            <person name="Hug L.A."/>
            <person name="Thomas B.C."/>
            <person name="Sharon I."/>
            <person name="Castelle C.J."/>
            <person name="Singh A."/>
            <person name="Wilkins M.J."/>
            <person name="Williams K.H."/>
            <person name="Banfield J.F."/>
        </authorList>
    </citation>
    <scope>NUCLEOTIDE SEQUENCE [LARGE SCALE GENOMIC DNA]</scope>
</reference>
<dbReference type="Proteomes" id="UP000034646">
    <property type="component" value="Unassembled WGS sequence"/>
</dbReference>
<protein>
    <submittedName>
        <fullName evidence="1">Uncharacterized protein</fullName>
    </submittedName>
</protein>
<comment type="caution">
    <text evidence="1">The sequence shown here is derived from an EMBL/GenBank/DDBJ whole genome shotgun (WGS) entry which is preliminary data.</text>
</comment>
<evidence type="ECO:0000313" key="2">
    <source>
        <dbReference type="Proteomes" id="UP000034646"/>
    </source>
</evidence>
<proteinExistence type="predicted"/>
<gene>
    <name evidence="1" type="ORF">UV76_C0007G0014</name>
</gene>
<evidence type="ECO:0000313" key="1">
    <source>
        <dbReference type="EMBL" id="KKT00806.1"/>
    </source>
</evidence>
<organism evidence="1 2">
    <name type="scientific">Candidatus Nomurabacteria bacterium GW2011_GWA2_43_15</name>
    <dbReference type="NCBI Taxonomy" id="1618738"/>
    <lineage>
        <taxon>Bacteria</taxon>
        <taxon>Candidatus Nomuraibacteriota</taxon>
    </lineage>
</organism>
<name>A0A0G1DSC1_9BACT</name>